<feature type="signal peptide" evidence="1">
    <location>
        <begin position="1"/>
        <end position="17"/>
    </location>
</feature>
<evidence type="ECO:0000313" key="3">
    <source>
        <dbReference type="Proteomes" id="UP000094527"/>
    </source>
</evidence>
<dbReference type="Proteomes" id="UP000094527">
    <property type="component" value="Unassembled WGS sequence"/>
</dbReference>
<accession>A0A1D2N0R2</accession>
<proteinExistence type="predicted"/>
<comment type="caution">
    <text evidence="2">The sequence shown here is derived from an EMBL/GenBank/DDBJ whole genome shotgun (WGS) entry which is preliminary data.</text>
</comment>
<evidence type="ECO:0000256" key="1">
    <source>
        <dbReference type="SAM" id="SignalP"/>
    </source>
</evidence>
<gene>
    <name evidence="2" type="ORF">Ocin01_07883</name>
</gene>
<keyword evidence="1" id="KW-0732">Signal</keyword>
<organism evidence="2 3">
    <name type="scientific">Orchesella cincta</name>
    <name type="common">Springtail</name>
    <name type="synonym">Podura cincta</name>
    <dbReference type="NCBI Taxonomy" id="48709"/>
    <lineage>
        <taxon>Eukaryota</taxon>
        <taxon>Metazoa</taxon>
        <taxon>Ecdysozoa</taxon>
        <taxon>Arthropoda</taxon>
        <taxon>Hexapoda</taxon>
        <taxon>Collembola</taxon>
        <taxon>Entomobryomorpha</taxon>
        <taxon>Entomobryoidea</taxon>
        <taxon>Orchesellidae</taxon>
        <taxon>Orchesellinae</taxon>
        <taxon>Orchesella</taxon>
    </lineage>
</organism>
<dbReference type="AlphaFoldDB" id="A0A1D2N0R2"/>
<keyword evidence="3" id="KW-1185">Reference proteome</keyword>
<dbReference type="EMBL" id="LJIJ01000321">
    <property type="protein sequence ID" value="ODM98801.1"/>
    <property type="molecule type" value="Genomic_DNA"/>
</dbReference>
<evidence type="ECO:0000313" key="2">
    <source>
        <dbReference type="EMBL" id="ODM98801.1"/>
    </source>
</evidence>
<feature type="chain" id="PRO_5008904852" evidence="1">
    <location>
        <begin position="18"/>
        <end position="66"/>
    </location>
</feature>
<protein>
    <submittedName>
        <fullName evidence="2">Uncharacterized protein</fullName>
    </submittedName>
</protein>
<reference evidence="2 3" key="1">
    <citation type="journal article" date="2016" name="Genome Biol. Evol.">
        <title>Gene Family Evolution Reflects Adaptation to Soil Environmental Stressors in the Genome of the Collembolan Orchesella cincta.</title>
        <authorList>
            <person name="Faddeeva-Vakhrusheva A."/>
            <person name="Derks M.F."/>
            <person name="Anvar S.Y."/>
            <person name="Agamennone V."/>
            <person name="Suring W."/>
            <person name="Smit S."/>
            <person name="van Straalen N.M."/>
            <person name="Roelofs D."/>
        </authorList>
    </citation>
    <scope>NUCLEOTIDE SEQUENCE [LARGE SCALE GENOMIC DNA]</scope>
    <source>
        <tissue evidence="2">Mixed pool</tissue>
    </source>
</reference>
<name>A0A1D2N0R2_ORCCI</name>
<sequence length="66" mass="6846">MYKLLAIFLAIVAVAVAAPQILLASSLGHIPYSNGWTDGPNNGVGPVVYGIPHLGVSHLGVQQLIL</sequence>